<dbReference type="Proteomes" id="UP001300672">
    <property type="component" value="Chromosome"/>
</dbReference>
<dbReference type="PANTHER" id="PTHR42208:SF1">
    <property type="entry name" value="HEAVY METAL TRANSPORTER"/>
    <property type="match status" value="1"/>
</dbReference>
<dbReference type="AlphaFoldDB" id="A0AA95HB81"/>
<dbReference type="Pfam" id="PF13386">
    <property type="entry name" value="DsbD_2"/>
    <property type="match status" value="1"/>
</dbReference>
<feature type="transmembrane region" description="Helical" evidence="1">
    <location>
        <begin position="93"/>
        <end position="115"/>
    </location>
</feature>
<accession>A0AA95HB81</accession>
<dbReference type="PANTHER" id="PTHR42208">
    <property type="entry name" value="HEAVY METAL TRANSPORTER-RELATED"/>
    <property type="match status" value="1"/>
</dbReference>
<dbReference type="InterPro" id="IPR039447">
    <property type="entry name" value="UreH-like_TM_dom"/>
</dbReference>
<feature type="transmembrane region" description="Helical" evidence="1">
    <location>
        <begin position="50"/>
        <end position="81"/>
    </location>
</feature>
<proteinExistence type="predicted"/>
<name>A0AA95HB81_9GAMM</name>
<dbReference type="EMBL" id="CP124755">
    <property type="protein sequence ID" value="WGZ91834.1"/>
    <property type="molecule type" value="Genomic_DNA"/>
</dbReference>
<keyword evidence="1" id="KW-0812">Transmembrane</keyword>
<evidence type="ECO:0000259" key="2">
    <source>
        <dbReference type="Pfam" id="PF13386"/>
    </source>
</evidence>
<keyword evidence="1" id="KW-0472">Membrane</keyword>
<dbReference type="KEGG" id="tdu:QJT80_04980"/>
<feature type="transmembrane region" description="Helical" evidence="1">
    <location>
        <begin position="12"/>
        <end position="38"/>
    </location>
</feature>
<organism evidence="3">
    <name type="scientific">Candidatus Thiocaldithrix dubininis</name>
    <dbReference type="NCBI Taxonomy" id="3080823"/>
    <lineage>
        <taxon>Bacteria</taxon>
        <taxon>Pseudomonadati</taxon>
        <taxon>Pseudomonadota</taxon>
        <taxon>Gammaproteobacteria</taxon>
        <taxon>Thiotrichales</taxon>
        <taxon>Thiotrichaceae</taxon>
        <taxon>Candidatus Thiocaldithrix</taxon>
    </lineage>
</organism>
<sequence length="230" mass="24198">MDSILLNAGEYLAALMVGLLGGIHCLGMCGGIVSALTFSLPPQQRQQKSALFPILVAYNMGRISSYVIAGALAGGLGAAFLNTVGLETVRHSLQIIAALFTIALGLYLAGVWFGVAKIENAGRILWKYIEPFGRRFIPVTNPGKALPLGFIWGWLPCGLVYSVLIWSLSTGSASKGALLMAAFGLGTLPNLLLMGTAAARLTSFTRNPLIKKIAGFSIVVLGLSLLANSF</sequence>
<evidence type="ECO:0000313" key="3">
    <source>
        <dbReference type="EMBL" id="WGZ91834.1"/>
    </source>
</evidence>
<feature type="transmembrane region" description="Helical" evidence="1">
    <location>
        <begin position="145"/>
        <end position="166"/>
    </location>
</feature>
<reference evidence="3" key="1">
    <citation type="journal article" date="2023" name="Int. J. Mol. Sci.">
        <title>Metagenomics Revealed a New Genus 'Candidatus Thiocaldithrix dubininis' gen. nov., sp. nov. and a New Species 'Candidatus Thiothrix putei' sp. nov. in the Family Thiotrichaceae, Some Members of Which Have Traits of Both Na+- and H+-Motive Energetics.</title>
        <authorList>
            <person name="Ravin N.V."/>
            <person name="Muntyan M.S."/>
            <person name="Smolyakov D.D."/>
            <person name="Rudenko T.S."/>
            <person name="Beletsky A.V."/>
            <person name="Mardanov A.V."/>
            <person name="Grabovich M.Y."/>
        </authorList>
    </citation>
    <scope>NUCLEOTIDE SEQUENCE</scope>
    <source>
        <strain evidence="3">GKL-01</strain>
    </source>
</reference>
<reference evidence="3" key="2">
    <citation type="submission" date="2023-04" db="EMBL/GenBank/DDBJ databases">
        <authorList>
            <person name="Beletskiy A.V."/>
            <person name="Mardanov A.V."/>
            <person name="Ravin N.V."/>
        </authorList>
    </citation>
    <scope>NUCLEOTIDE SEQUENCE</scope>
    <source>
        <strain evidence="3">GKL-01</strain>
    </source>
</reference>
<feature type="transmembrane region" description="Helical" evidence="1">
    <location>
        <begin position="209"/>
        <end position="227"/>
    </location>
</feature>
<gene>
    <name evidence="3" type="ORF">QJT80_04980</name>
</gene>
<protein>
    <submittedName>
        <fullName evidence="3">Sulfite exporter TauE/SafE family protein</fullName>
    </submittedName>
</protein>
<feature type="domain" description="Urease accessory protein UreH-like transmembrane" evidence="2">
    <location>
        <begin position="13"/>
        <end position="223"/>
    </location>
</feature>
<feature type="transmembrane region" description="Helical" evidence="1">
    <location>
        <begin position="178"/>
        <end position="197"/>
    </location>
</feature>
<keyword evidence="1" id="KW-1133">Transmembrane helix</keyword>
<evidence type="ECO:0000256" key="1">
    <source>
        <dbReference type="SAM" id="Phobius"/>
    </source>
</evidence>